<evidence type="ECO:0000256" key="2">
    <source>
        <dbReference type="ARBA" id="ARBA00022559"/>
    </source>
</evidence>
<keyword evidence="6 13" id="KW-0560">Oxidoreductase</keyword>
<proteinExistence type="inferred from homology"/>
<comment type="caution">
    <text evidence="17">The sequence shown here is derived from an EMBL/GenBank/DDBJ whole genome shotgun (WGS) entry which is preliminary data.</text>
</comment>
<dbReference type="AlphaFoldDB" id="A0A4D4IVM5"/>
<dbReference type="GO" id="GO:0005829">
    <property type="term" value="C:cytosol"/>
    <property type="evidence" value="ECO:0007669"/>
    <property type="project" value="TreeGrafter"/>
</dbReference>
<organism evidence="17 18">
    <name type="scientific">Gandjariella thermophila</name>
    <dbReference type="NCBI Taxonomy" id="1931992"/>
    <lineage>
        <taxon>Bacteria</taxon>
        <taxon>Bacillati</taxon>
        <taxon>Actinomycetota</taxon>
        <taxon>Actinomycetes</taxon>
        <taxon>Pseudonocardiales</taxon>
        <taxon>Pseudonocardiaceae</taxon>
        <taxon>Gandjariella</taxon>
    </lineage>
</organism>
<feature type="region of interest" description="Disordered" evidence="14">
    <location>
        <begin position="295"/>
        <end position="317"/>
    </location>
</feature>
<keyword evidence="5" id="KW-0732">Signal</keyword>
<comment type="subcellular location">
    <subcellularLocation>
        <location evidence="1">Cell envelope</location>
    </subcellularLocation>
</comment>
<evidence type="ECO:0000256" key="12">
    <source>
        <dbReference type="ARBA" id="ARBA00048856"/>
    </source>
</evidence>
<dbReference type="GO" id="GO:0046872">
    <property type="term" value="F:metal ion binding"/>
    <property type="evidence" value="ECO:0007669"/>
    <property type="project" value="UniProtKB-KW"/>
</dbReference>
<dbReference type="InterPro" id="IPR011008">
    <property type="entry name" value="Dimeric_a/b-barrel"/>
</dbReference>
<dbReference type="GO" id="GO:0033212">
    <property type="term" value="P:iron import into cell"/>
    <property type="evidence" value="ECO:0007669"/>
    <property type="project" value="InterPro"/>
</dbReference>
<evidence type="ECO:0000259" key="16">
    <source>
        <dbReference type="Pfam" id="PF20628"/>
    </source>
</evidence>
<keyword evidence="3 13" id="KW-0349">Heme</keyword>
<sequence length="419" mass="44578">MSAPNAQPEEGGALLPRRHLLRGALLGAGLAGAAAGGAAIGAAARPSGVDATPAETTVPFHGEHQAGVLAEPAAHTAFVSFDVIAANRAELTDLFRTITARARALTSGGTPAPVGISGPPADSGVLGPDVPADGLTVTVGVGASLFDDRYGLADRRPARLTPMATFPNDRLDPAHCHGDLSIQFAARSADTVLHALRDVARHTRGAAQVRWRMNGFTSAPRPSGTPRNLMGFKDGIANPDVRDPAAMDRLVWAGPGEPAWTAGGSYLVVRLIRMLVEFWDRISISEQENIFGRRRDTGAPLTGAAEHDEPGYDDDPTGDVIPLTSHIRLANPRRPDTDDSRILRRSYNYDRGVDPAGNLDMGLLFCCYQQDIARQFEAVQRRLADEPLADYISPFGGGYFFVLPGVRDGTDYFGRSMLG</sequence>
<dbReference type="GO" id="GO:0004325">
    <property type="term" value="F:ferrochelatase activity"/>
    <property type="evidence" value="ECO:0007669"/>
    <property type="project" value="UniProtKB-EC"/>
</dbReference>
<dbReference type="RefSeq" id="WP_225977989.1">
    <property type="nucleotide sequence ID" value="NZ_BJFL01000001.1"/>
</dbReference>
<dbReference type="GO" id="GO:0030313">
    <property type="term" value="C:cell envelope"/>
    <property type="evidence" value="ECO:0007669"/>
    <property type="project" value="UniProtKB-SubCell"/>
</dbReference>
<evidence type="ECO:0000256" key="10">
    <source>
        <dbReference type="ARBA" id="ARBA00033771"/>
    </source>
</evidence>
<accession>A0A4D4IVM5</accession>
<keyword evidence="4 13" id="KW-0479">Metal-binding</keyword>
<keyword evidence="18" id="KW-1185">Reference proteome</keyword>
<dbReference type="EMBL" id="BJFL01000001">
    <property type="protein sequence ID" value="GDY28395.1"/>
    <property type="molecule type" value="Genomic_DNA"/>
</dbReference>
<comment type="function">
    <text evidence="13">Involved in the recovery of exogenous heme iron. Extracts iron from heme while preserving the protoporphyrin ring intact.</text>
</comment>
<dbReference type="InterPro" id="IPR006313">
    <property type="entry name" value="EfeB/EfeN"/>
</dbReference>
<dbReference type="PROSITE" id="PS51404">
    <property type="entry name" value="DYP_PEROXIDASE"/>
    <property type="match status" value="1"/>
</dbReference>
<evidence type="ECO:0000256" key="3">
    <source>
        <dbReference type="ARBA" id="ARBA00022617"/>
    </source>
</evidence>
<evidence type="ECO:0000256" key="5">
    <source>
        <dbReference type="ARBA" id="ARBA00022729"/>
    </source>
</evidence>
<dbReference type="GO" id="GO:0020037">
    <property type="term" value="F:heme binding"/>
    <property type="evidence" value="ECO:0007669"/>
    <property type="project" value="InterPro"/>
</dbReference>
<dbReference type="PANTHER" id="PTHR30521:SF4">
    <property type="entry name" value="DEFERROCHELATASE"/>
    <property type="match status" value="1"/>
</dbReference>
<comment type="catalytic activity">
    <reaction evidence="12">
        <text>heme b + 2 H(+) = protoporphyrin IX + Fe(2+)</text>
        <dbReference type="Rhea" id="RHEA:22584"/>
        <dbReference type="ChEBI" id="CHEBI:15378"/>
        <dbReference type="ChEBI" id="CHEBI:29033"/>
        <dbReference type="ChEBI" id="CHEBI:57306"/>
        <dbReference type="ChEBI" id="CHEBI:60344"/>
        <dbReference type="EC" id="4.98.1.1"/>
    </reaction>
    <physiologicalReaction direction="left-to-right" evidence="12">
        <dbReference type="Rhea" id="RHEA:22585"/>
    </physiologicalReaction>
</comment>
<evidence type="ECO:0000256" key="7">
    <source>
        <dbReference type="ARBA" id="ARBA00023004"/>
    </source>
</evidence>
<reference evidence="18" key="1">
    <citation type="submission" date="2019-04" db="EMBL/GenBank/DDBJ databases">
        <title>Draft genome sequence of Pseudonocardiaceae bacterium SL3-2-4.</title>
        <authorList>
            <person name="Ningsih F."/>
            <person name="Yokota A."/>
            <person name="Sakai Y."/>
            <person name="Nanatani K."/>
            <person name="Yabe S."/>
            <person name="Oetari A."/>
            <person name="Sjamsuridzal W."/>
        </authorList>
    </citation>
    <scope>NUCLEOTIDE SEQUENCE [LARGE SCALE GENOMIC DNA]</scope>
    <source>
        <strain evidence="18">SL3-2-4</strain>
    </source>
</reference>
<gene>
    <name evidence="17" type="ORF">GTS_00280</name>
</gene>
<evidence type="ECO:0000313" key="18">
    <source>
        <dbReference type="Proteomes" id="UP000298860"/>
    </source>
</evidence>
<dbReference type="EC" id="1.11.1.-" evidence="13"/>
<protein>
    <recommendedName>
        <fullName evidence="10 13">Deferrochelatase</fullName>
        <ecNumber evidence="13">1.11.1.-</ecNumber>
    </recommendedName>
    <alternativeName>
        <fullName evidence="11 13">Peroxidase EfeB</fullName>
    </alternativeName>
</protein>
<dbReference type="GO" id="GO:0004601">
    <property type="term" value="F:peroxidase activity"/>
    <property type="evidence" value="ECO:0007669"/>
    <property type="project" value="UniProtKB-KW"/>
</dbReference>
<evidence type="ECO:0000256" key="11">
    <source>
        <dbReference type="ARBA" id="ARBA00033775"/>
    </source>
</evidence>
<dbReference type="NCBIfam" id="TIGR01412">
    <property type="entry name" value="tat_substr_1"/>
    <property type="match status" value="1"/>
</dbReference>
<feature type="domain" description="Dyp-type peroxidase N-terminal" evidence="15">
    <location>
        <begin position="65"/>
        <end position="216"/>
    </location>
</feature>
<keyword evidence="7 13" id="KW-0408">Iron</keyword>
<evidence type="ECO:0000256" key="9">
    <source>
        <dbReference type="ARBA" id="ARBA00025737"/>
    </source>
</evidence>
<dbReference type="InterPro" id="IPR048328">
    <property type="entry name" value="Dyp_perox_C"/>
</dbReference>
<evidence type="ECO:0000256" key="4">
    <source>
        <dbReference type="ARBA" id="ARBA00022723"/>
    </source>
</evidence>
<evidence type="ECO:0000256" key="1">
    <source>
        <dbReference type="ARBA" id="ARBA00004196"/>
    </source>
</evidence>
<evidence type="ECO:0000256" key="6">
    <source>
        <dbReference type="ARBA" id="ARBA00023002"/>
    </source>
</evidence>
<dbReference type="Proteomes" id="UP000298860">
    <property type="component" value="Unassembled WGS sequence"/>
</dbReference>
<name>A0A4D4IVM5_9PSEU</name>
<dbReference type="Pfam" id="PF20628">
    <property type="entry name" value="Dyp_perox_C"/>
    <property type="match status" value="1"/>
</dbReference>
<dbReference type="PROSITE" id="PS51318">
    <property type="entry name" value="TAT"/>
    <property type="match status" value="1"/>
</dbReference>
<comment type="similarity">
    <text evidence="9 13">Belongs to the DyP-type peroxidase family.</text>
</comment>
<evidence type="ECO:0000256" key="8">
    <source>
        <dbReference type="ARBA" id="ARBA00023239"/>
    </source>
</evidence>
<evidence type="ECO:0000256" key="13">
    <source>
        <dbReference type="RuleBase" id="RU365017"/>
    </source>
</evidence>
<evidence type="ECO:0000313" key="17">
    <source>
        <dbReference type="EMBL" id="GDY28395.1"/>
    </source>
</evidence>
<dbReference type="InterPro" id="IPR048327">
    <property type="entry name" value="Dyp_perox_N"/>
</dbReference>
<dbReference type="Pfam" id="PF04261">
    <property type="entry name" value="Dyp_perox_N"/>
    <property type="match status" value="1"/>
</dbReference>
<dbReference type="InterPro" id="IPR006314">
    <property type="entry name" value="Dyp_peroxidase"/>
</dbReference>
<evidence type="ECO:0000256" key="14">
    <source>
        <dbReference type="SAM" id="MobiDB-lite"/>
    </source>
</evidence>
<feature type="domain" description="Dyp-type peroxidase C-terminal" evidence="16">
    <location>
        <begin position="225"/>
        <end position="406"/>
    </location>
</feature>
<keyword evidence="2 13" id="KW-0575">Peroxidase</keyword>
<comment type="cofactor">
    <cofactor evidence="13">
        <name>heme b</name>
        <dbReference type="ChEBI" id="CHEBI:60344"/>
    </cofactor>
    <text evidence="13">Binds 1 heme b (iron(II)-protoporphyrin IX) group non-covalently per subunit.</text>
</comment>
<dbReference type="InterPro" id="IPR006311">
    <property type="entry name" value="TAT_signal"/>
</dbReference>
<dbReference type="NCBIfam" id="TIGR01413">
    <property type="entry name" value="Dyp_perox_fam"/>
    <property type="match status" value="1"/>
</dbReference>
<evidence type="ECO:0000259" key="15">
    <source>
        <dbReference type="Pfam" id="PF04261"/>
    </source>
</evidence>
<dbReference type="SUPFAM" id="SSF54909">
    <property type="entry name" value="Dimeric alpha+beta barrel"/>
    <property type="match status" value="1"/>
</dbReference>
<dbReference type="PANTHER" id="PTHR30521">
    <property type="entry name" value="DEFERROCHELATASE/PEROXIDASE"/>
    <property type="match status" value="1"/>
</dbReference>
<keyword evidence="8" id="KW-0456">Lyase</keyword>